<dbReference type="PANTHER" id="PTHR34273">
    <property type="entry name" value="METHYLTHIORIBOSE KINASE"/>
    <property type="match status" value="1"/>
</dbReference>
<keyword evidence="4" id="KW-0418">Kinase</keyword>
<sequence>MYVHIHTSYILLYKLRKHHLYSLFLEGLQCLFCFIKISKYYIDIAEFHIIIQSYKEWILKTIEDTWNLFHQKFTALWDEHKNGSGEAYLPAIYNNPELQKLIQEKYMKELLHDTLGFGAAKMIRRIVGVAHVEDFESIKEANIRADCERRALELGKTLLKRRREFVSISEVISAMKHIQS</sequence>
<reference evidence="6" key="1">
    <citation type="journal article" date="2020" name="Nat. Genet.">
        <title>Genomic diversifications of five Gossypium allopolyploid species and their impact on cotton improvement.</title>
        <authorList>
            <person name="Chen Z.J."/>
            <person name="Sreedasyam A."/>
            <person name="Ando A."/>
            <person name="Song Q."/>
            <person name="De Santiago L.M."/>
            <person name="Hulse-Kemp A.M."/>
            <person name="Ding M."/>
            <person name="Ye W."/>
            <person name="Kirkbride R.C."/>
            <person name="Jenkins J."/>
            <person name="Plott C."/>
            <person name="Lovell J."/>
            <person name="Lin Y.M."/>
            <person name="Vaughn R."/>
            <person name="Liu B."/>
            <person name="Simpson S."/>
            <person name="Scheffler B.E."/>
            <person name="Wen L."/>
            <person name="Saski C.A."/>
            <person name="Grover C.E."/>
            <person name="Hu G."/>
            <person name="Conover J.L."/>
            <person name="Carlson J.W."/>
            <person name="Shu S."/>
            <person name="Boston L.B."/>
            <person name="Williams M."/>
            <person name="Peterson D.G."/>
            <person name="McGee K."/>
            <person name="Jones D.C."/>
            <person name="Wendel J.F."/>
            <person name="Stelly D.M."/>
            <person name="Grimwood J."/>
            <person name="Schmutz J."/>
        </authorList>
    </citation>
    <scope>NUCLEOTIDE SEQUENCE [LARGE SCALE GENOMIC DNA]</scope>
    <source>
        <strain evidence="6">cv. TM-1</strain>
    </source>
</reference>
<organism evidence="6 7">
    <name type="scientific">Gossypium hirsutum</name>
    <name type="common">Upland cotton</name>
    <name type="synonym">Gossypium mexicanum</name>
    <dbReference type="NCBI Taxonomy" id="3635"/>
    <lineage>
        <taxon>Eukaryota</taxon>
        <taxon>Viridiplantae</taxon>
        <taxon>Streptophyta</taxon>
        <taxon>Embryophyta</taxon>
        <taxon>Tracheophyta</taxon>
        <taxon>Spermatophyta</taxon>
        <taxon>Magnoliopsida</taxon>
        <taxon>eudicotyledons</taxon>
        <taxon>Gunneridae</taxon>
        <taxon>Pentapetalae</taxon>
        <taxon>rosids</taxon>
        <taxon>malvids</taxon>
        <taxon>Malvales</taxon>
        <taxon>Malvaceae</taxon>
        <taxon>Malvoideae</taxon>
        <taxon>Gossypium</taxon>
    </lineage>
</organism>
<dbReference type="RefSeq" id="XP_040938423.1">
    <property type="nucleotide sequence ID" value="XM_041082489.1"/>
</dbReference>
<dbReference type="SUPFAM" id="SSF56112">
    <property type="entry name" value="Protein kinase-like (PK-like)"/>
    <property type="match status" value="1"/>
</dbReference>
<protein>
    <submittedName>
        <fullName evidence="7">Methylthioribose kinase 2-like</fullName>
    </submittedName>
</protein>
<keyword evidence="3" id="KW-0547">Nucleotide-binding</keyword>
<gene>
    <name evidence="7" type="primary">LOC107938279</name>
</gene>
<accession>A0ABM2Z6U6</accession>
<evidence type="ECO:0000313" key="6">
    <source>
        <dbReference type="Proteomes" id="UP000818029"/>
    </source>
</evidence>
<proteinExistence type="inferred from homology"/>
<keyword evidence="6" id="KW-1185">Reference proteome</keyword>
<evidence type="ECO:0000256" key="5">
    <source>
        <dbReference type="ARBA" id="ARBA00022840"/>
    </source>
</evidence>
<evidence type="ECO:0000256" key="3">
    <source>
        <dbReference type="ARBA" id="ARBA00022741"/>
    </source>
</evidence>
<dbReference type="Gene3D" id="3.90.1200.10">
    <property type="match status" value="1"/>
</dbReference>
<name>A0ABM2Z6U6_GOSHI</name>
<comment type="similarity">
    <text evidence="1">Belongs to the methylthioribose kinase family.</text>
</comment>
<dbReference type="GeneID" id="107938279"/>
<dbReference type="Proteomes" id="UP000818029">
    <property type="component" value="Chromosome A12"/>
</dbReference>
<evidence type="ECO:0000313" key="7">
    <source>
        <dbReference type="RefSeq" id="XP_040938423.1"/>
    </source>
</evidence>
<keyword evidence="2" id="KW-0808">Transferase</keyword>
<dbReference type="PANTHER" id="PTHR34273:SF2">
    <property type="entry name" value="METHYLTHIORIBOSE KINASE"/>
    <property type="match status" value="1"/>
</dbReference>
<evidence type="ECO:0000256" key="4">
    <source>
        <dbReference type="ARBA" id="ARBA00022777"/>
    </source>
</evidence>
<reference evidence="7" key="2">
    <citation type="submission" date="2025-08" db="UniProtKB">
        <authorList>
            <consortium name="RefSeq"/>
        </authorList>
    </citation>
    <scope>IDENTIFICATION</scope>
</reference>
<evidence type="ECO:0000256" key="1">
    <source>
        <dbReference type="ARBA" id="ARBA00010165"/>
    </source>
</evidence>
<keyword evidence="5" id="KW-0067">ATP-binding</keyword>
<dbReference type="InterPro" id="IPR011009">
    <property type="entry name" value="Kinase-like_dom_sf"/>
</dbReference>
<evidence type="ECO:0000256" key="2">
    <source>
        <dbReference type="ARBA" id="ARBA00022679"/>
    </source>
</evidence>